<dbReference type="EMBL" id="JAIWYP010000009">
    <property type="protein sequence ID" value="KAH3778776.1"/>
    <property type="molecule type" value="Genomic_DNA"/>
</dbReference>
<dbReference type="AlphaFoldDB" id="A0A9D4IKB1"/>
<gene>
    <name evidence="2" type="ORF">DPMN_180247</name>
</gene>
<evidence type="ECO:0000313" key="2">
    <source>
        <dbReference type="EMBL" id="KAH3778776.1"/>
    </source>
</evidence>
<evidence type="ECO:0000256" key="1">
    <source>
        <dbReference type="SAM" id="MobiDB-lite"/>
    </source>
</evidence>
<reference evidence="2" key="1">
    <citation type="journal article" date="2019" name="bioRxiv">
        <title>The Genome of the Zebra Mussel, Dreissena polymorpha: A Resource for Invasive Species Research.</title>
        <authorList>
            <person name="McCartney M.A."/>
            <person name="Auch B."/>
            <person name="Kono T."/>
            <person name="Mallez S."/>
            <person name="Zhang Y."/>
            <person name="Obille A."/>
            <person name="Becker A."/>
            <person name="Abrahante J.E."/>
            <person name="Garbe J."/>
            <person name="Badalamenti J.P."/>
            <person name="Herman A."/>
            <person name="Mangelson H."/>
            <person name="Liachko I."/>
            <person name="Sullivan S."/>
            <person name="Sone E.D."/>
            <person name="Koren S."/>
            <person name="Silverstein K.A.T."/>
            <person name="Beckman K.B."/>
            <person name="Gohl D.M."/>
        </authorList>
    </citation>
    <scope>NUCLEOTIDE SEQUENCE</scope>
    <source>
        <strain evidence="2">Duluth1</strain>
        <tissue evidence="2">Whole animal</tissue>
    </source>
</reference>
<comment type="caution">
    <text evidence="2">The sequence shown here is derived from an EMBL/GenBank/DDBJ whole genome shotgun (WGS) entry which is preliminary data.</text>
</comment>
<sequence length="110" mass="12699">MGSLSSRSSNSSKNDSKIGGDWNFLKYRIYFDPDVDGVRFDNIKDEDLMSKFTSLLGTNEKINEVETYKRLWYGQLMRYFIISMSYFKPTIGNGQLKSILMVLRFSAANP</sequence>
<accession>A0A9D4IKB1</accession>
<feature type="compositionally biased region" description="Low complexity" evidence="1">
    <location>
        <begin position="1"/>
        <end position="13"/>
    </location>
</feature>
<keyword evidence="3" id="KW-1185">Reference proteome</keyword>
<name>A0A9D4IKB1_DREPO</name>
<evidence type="ECO:0000313" key="3">
    <source>
        <dbReference type="Proteomes" id="UP000828390"/>
    </source>
</evidence>
<dbReference type="Proteomes" id="UP000828390">
    <property type="component" value="Unassembled WGS sequence"/>
</dbReference>
<organism evidence="2 3">
    <name type="scientific">Dreissena polymorpha</name>
    <name type="common">Zebra mussel</name>
    <name type="synonym">Mytilus polymorpha</name>
    <dbReference type="NCBI Taxonomy" id="45954"/>
    <lineage>
        <taxon>Eukaryota</taxon>
        <taxon>Metazoa</taxon>
        <taxon>Spiralia</taxon>
        <taxon>Lophotrochozoa</taxon>
        <taxon>Mollusca</taxon>
        <taxon>Bivalvia</taxon>
        <taxon>Autobranchia</taxon>
        <taxon>Heteroconchia</taxon>
        <taxon>Euheterodonta</taxon>
        <taxon>Imparidentia</taxon>
        <taxon>Neoheterodontei</taxon>
        <taxon>Myida</taxon>
        <taxon>Dreissenoidea</taxon>
        <taxon>Dreissenidae</taxon>
        <taxon>Dreissena</taxon>
    </lineage>
</organism>
<protein>
    <submittedName>
        <fullName evidence="2">Uncharacterized protein</fullName>
    </submittedName>
</protein>
<feature type="region of interest" description="Disordered" evidence="1">
    <location>
        <begin position="1"/>
        <end position="20"/>
    </location>
</feature>
<reference evidence="2" key="2">
    <citation type="submission" date="2020-11" db="EMBL/GenBank/DDBJ databases">
        <authorList>
            <person name="McCartney M.A."/>
            <person name="Auch B."/>
            <person name="Kono T."/>
            <person name="Mallez S."/>
            <person name="Becker A."/>
            <person name="Gohl D.M."/>
            <person name="Silverstein K.A.T."/>
            <person name="Koren S."/>
            <person name="Bechman K.B."/>
            <person name="Herman A."/>
            <person name="Abrahante J.E."/>
            <person name="Garbe J."/>
        </authorList>
    </citation>
    <scope>NUCLEOTIDE SEQUENCE</scope>
    <source>
        <strain evidence="2">Duluth1</strain>
        <tissue evidence="2">Whole animal</tissue>
    </source>
</reference>
<proteinExistence type="predicted"/>